<evidence type="ECO:0000256" key="3">
    <source>
        <dbReference type="ARBA" id="ARBA00022692"/>
    </source>
</evidence>
<evidence type="ECO:0000256" key="2">
    <source>
        <dbReference type="ARBA" id="ARBA00006824"/>
    </source>
</evidence>
<evidence type="ECO:0000256" key="1">
    <source>
        <dbReference type="ARBA" id="ARBA00004141"/>
    </source>
</evidence>
<evidence type="ECO:0000313" key="8">
    <source>
        <dbReference type="EMBL" id="CAF9919555.1"/>
    </source>
</evidence>
<comment type="caution">
    <text evidence="8">The sequence shown here is derived from an EMBL/GenBank/DDBJ whole genome shotgun (WGS) entry which is preliminary data.</text>
</comment>
<protein>
    <submittedName>
        <fullName evidence="8">Uncharacterized protein</fullName>
    </submittedName>
</protein>
<accession>A0A8H3IG57</accession>
<evidence type="ECO:0000256" key="7">
    <source>
        <dbReference type="SAM" id="SignalP"/>
    </source>
</evidence>
<comment type="similarity">
    <text evidence="2 6">Belongs to the peroxisomal membrane protein PXMP2/4 family.</text>
</comment>
<dbReference type="PANTHER" id="PTHR11266">
    <property type="entry name" value="PEROXISOMAL MEMBRANE PROTEIN 2, PXMP2 MPV17"/>
    <property type="match status" value="1"/>
</dbReference>
<keyword evidence="7" id="KW-0732">Signal</keyword>
<evidence type="ECO:0000256" key="5">
    <source>
        <dbReference type="ARBA" id="ARBA00023136"/>
    </source>
</evidence>
<evidence type="ECO:0000256" key="6">
    <source>
        <dbReference type="RuleBase" id="RU363053"/>
    </source>
</evidence>
<keyword evidence="3" id="KW-0812">Transmembrane</keyword>
<name>A0A8H3IG57_9LECA</name>
<keyword evidence="4" id="KW-1133">Transmembrane helix</keyword>
<proteinExistence type="inferred from homology"/>
<comment type="subcellular location">
    <subcellularLocation>
        <location evidence="1">Membrane</location>
        <topology evidence="1">Multi-pass membrane protein</topology>
    </subcellularLocation>
</comment>
<dbReference type="OrthoDB" id="10267969at2759"/>
<dbReference type="Pfam" id="PF04117">
    <property type="entry name" value="Mpv17_PMP22"/>
    <property type="match status" value="1"/>
</dbReference>
<organism evidence="8 9">
    <name type="scientific">Imshaugia aleurites</name>
    <dbReference type="NCBI Taxonomy" id="172621"/>
    <lineage>
        <taxon>Eukaryota</taxon>
        <taxon>Fungi</taxon>
        <taxon>Dikarya</taxon>
        <taxon>Ascomycota</taxon>
        <taxon>Pezizomycotina</taxon>
        <taxon>Lecanoromycetes</taxon>
        <taxon>OSLEUM clade</taxon>
        <taxon>Lecanoromycetidae</taxon>
        <taxon>Lecanorales</taxon>
        <taxon>Lecanorineae</taxon>
        <taxon>Parmeliaceae</taxon>
        <taxon>Imshaugia</taxon>
    </lineage>
</organism>
<feature type="signal peptide" evidence="7">
    <location>
        <begin position="1"/>
        <end position="28"/>
    </location>
</feature>
<dbReference type="Proteomes" id="UP000664534">
    <property type="component" value="Unassembled WGS sequence"/>
</dbReference>
<dbReference type="AlphaFoldDB" id="A0A8H3IG57"/>
<keyword evidence="9" id="KW-1185">Reference proteome</keyword>
<dbReference type="GO" id="GO:0005778">
    <property type="term" value="C:peroxisomal membrane"/>
    <property type="evidence" value="ECO:0007669"/>
    <property type="project" value="TreeGrafter"/>
</dbReference>
<dbReference type="InterPro" id="IPR007248">
    <property type="entry name" value="Mpv17_PMP22"/>
</dbReference>
<gene>
    <name evidence="8" type="ORF">IMSHALPRED_004655</name>
</gene>
<evidence type="ECO:0000256" key="4">
    <source>
        <dbReference type="ARBA" id="ARBA00022989"/>
    </source>
</evidence>
<feature type="chain" id="PRO_5034825600" evidence="7">
    <location>
        <begin position="29"/>
        <end position="177"/>
    </location>
</feature>
<dbReference type="PANTHER" id="PTHR11266:SF80">
    <property type="entry name" value="PEROXISOMAL MEMBRANE PROTEIN 2"/>
    <property type="match status" value="1"/>
</dbReference>
<evidence type="ECO:0000313" key="9">
    <source>
        <dbReference type="Proteomes" id="UP000664534"/>
    </source>
</evidence>
<keyword evidence="5" id="KW-0472">Membrane</keyword>
<reference evidence="8" key="1">
    <citation type="submission" date="2021-03" db="EMBL/GenBank/DDBJ databases">
        <authorList>
            <person name="Tagirdzhanova G."/>
        </authorList>
    </citation>
    <scope>NUCLEOTIDE SEQUENCE</scope>
</reference>
<sequence>MVPPIVSATLQSAILTLCSLLIAQYLTSSPPPNIPTLLLYTLLSTPPNYLWQQFIESKFPGYTLQKLDVDDGGKGVEVEKRLNVRNTLIKLGLDQTIAAVVNVAAYIGGSRALRGVPLEDCWMAVREQMWPVMKAGYKLWPAVNLVQHLFIPVERKTVVGSLVGLGWGVYLALFAAQ</sequence>
<dbReference type="EMBL" id="CAJPDT010000023">
    <property type="protein sequence ID" value="CAF9919555.1"/>
    <property type="molecule type" value="Genomic_DNA"/>
</dbReference>